<dbReference type="Proteomes" id="UP000644660">
    <property type="component" value="Unassembled WGS sequence"/>
</dbReference>
<evidence type="ECO:0000256" key="1">
    <source>
        <dbReference type="ARBA" id="ARBA00022448"/>
    </source>
</evidence>
<dbReference type="Pfam" id="PF12783">
    <property type="entry name" value="Sec7-like_HUS"/>
    <property type="match status" value="1"/>
</dbReference>
<keyword evidence="1" id="KW-0813">Transport</keyword>
<gene>
    <name evidence="6" type="ORF">KABA2_03S00990</name>
</gene>
<accession>A0A8H2ZGG2</accession>
<dbReference type="GeneID" id="64856562"/>
<evidence type="ECO:0000259" key="4">
    <source>
        <dbReference type="Pfam" id="PF16206"/>
    </source>
</evidence>
<protein>
    <submittedName>
        <fullName evidence="6">Similar to Saccharomyces cerevisiae YNL297C MON2 Peripheral membrane protein with a role in endocytosis and vacuole integrity, interacts with Arl1p and localizes to the endosome</fullName>
    </submittedName>
</protein>
<keyword evidence="2" id="KW-0653">Protein transport</keyword>
<dbReference type="Pfam" id="PF16206">
    <property type="entry name" value="Mon2_C"/>
    <property type="match status" value="1"/>
</dbReference>
<feature type="domain" description="Mon2 C-terminal" evidence="4">
    <location>
        <begin position="931"/>
        <end position="1076"/>
    </location>
</feature>
<evidence type="ECO:0000259" key="5">
    <source>
        <dbReference type="Pfam" id="PF16213"/>
    </source>
</evidence>
<sequence length="1638" mass="187418">MSVVTNRFSVLQKQLDSELHSLSSESKRRNPQIKSASDKSIKILKTVHNTEDLLRHPDFVVPFILASSSRNAKLTSIAIQCLQGLSSSECIPKSRLSEVLDGFMESTNLAMEIQLKVLQVAPIFFKTYARYVTGELCSKLLQCCASLLQTPHKSSIVAGTASATLQQLINEIFDRLSDEALLLESTDSKRSISPQQEFEVLINNSETIKVNTYRYDANRLFAALFHSLEPKNSDNNNNSKDISSYLNVNELPLGYGLEILESILANNSETFVKYEDLQFILKIKAIPLLLRSVSNSKSFAIVVRSCRCIRLLLKKEYLPILEIELEVILSLLIHNLSLASQLTNWQRILVLEIFNEVSKDIEVISAIFFSYDNFPDKKHVLSNLLQECYKLLRSDECIAYLSESPVIEKMDMTHISNEEMSSKPKYLQLLDKNNAPSTNHGYIIWLIMSFTCSWSEGINSLLIDQSIKQQGTNNDEMVPFYNGIFPELFKIFKISLYSTAIDSHLFHSIVRAFQKLGYSAGILSLSEPLDKCYETFAFAIVNNVASVVEEGTPEFKDDQDTTQAGNTSGYLNAISETLIGTNTEEPIKDEEAEKKKLHKRSFNSKHISLFRALISLSISLGSNLKSTHWEYVFLTWQWVSYYIYGPSIDFMESSYSEDIPSAPIISKNDTSSIETGVLKLFESTSTYSSLSLQTLLKCLIKQSDEVLVMDNIPENYHPIDSDKQIIECIYNKGFYITQIGEISTYNYDRFLTGTKGKDAWNLVINYFISLIANRSVESSSLRLYIARVFTDILKNATEDVSRAAEEEKDSKKFSVLEDFVMCALMDTIDALSKLTITKTEIYKGILNVESEILLQILSTLKDILNEFGEALTHSWFTIFKVINSPFEVLSYDTMSMNKDDAEESSLINAIFQKQLEMIQISYDVFKLISDDFLQSLPLEIIKYVINTLVNFVGQDRNLNISFSSISQFWLVGDYLRSRKTTECQLSDSSTTDFMKLLSSGDLTKVITSNDQPLPLIYNGLWIYLLKNLMKCTDDNRTDVKNGSIQTFFRIVDSHTNCLPPWDIIFDEVLEPLLLRNETLENAGNYMEFYDIAMKGLLKLFPLYFKTFKNPNNQSRAWLALEQFLKALFSSHVVSIKYVSIKYYAELLRVMATIECIPQELLEKAYKIWVNYKIVYGDTQLGDPFNSKSEYDCVLELINAFPLLYKLMVDRDLVTEAFVEESLNVFNTASRYPLLPEHSNDNKRLSSLQKSIYDALNLFDKNQSSNIELLLLFQITRICTLTFDTREKIEAKLGAKFGTEASNRVPTFEIISYDACNLLLKRLQDTNGGEKMPLGKEKYVIKILRNLSDIIRRKSMIGMTPNEKPPIWILASYSFRILVINIFNNFREDNTSSSFMDEFHEIFIEAITNTIDKDNGSMQEFLREEDINEYYHYREIFLKPEVISSLTEEQLKYFISVVWKNSLIYHLDEIEEILVDSKPTFTEVTEELSTTDFGEIFGSIVEPPHYDKLEISMVCLQDLVRFVKIQGNAYQKLRDITVPYLVCRSAFVLRRFILDESLINKAPIPSLRRIELLCLLRGLCDIIDEYPDPENVDATSITFKNILLLAPLVLRAIPISHKVDGLQDRVLKMSLVFTKIISQ</sequence>
<feature type="domain" description="Mon2/Sec7/BIG1-like HUS" evidence="3">
    <location>
        <begin position="213"/>
        <end position="380"/>
    </location>
</feature>
<dbReference type="InterPro" id="IPR032817">
    <property type="entry name" value="Mon2_C"/>
</dbReference>
<feature type="domain" description="Mon2/Sec7/BIG1-like dimerisation and cyclophilin-binding" evidence="5">
    <location>
        <begin position="8"/>
        <end position="179"/>
    </location>
</feature>
<keyword evidence="7" id="KW-1185">Reference proteome</keyword>
<dbReference type="Pfam" id="PF16213">
    <property type="entry name" value="DCB"/>
    <property type="match status" value="1"/>
</dbReference>
<dbReference type="InterPro" id="IPR032629">
    <property type="entry name" value="DCB_dom"/>
</dbReference>
<dbReference type="EMBL" id="CAEFZW010000003">
    <property type="protein sequence ID" value="CAB4253554.1"/>
    <property type="molecule type" value="Genomic_DNA"/>
</dbReference>
<reference evidence="6 7" key="1">
    <citation type="submission" date="2020-05" db="EMBL/GenBank/DDBJ databases">
        <authorList>
            <person name="Casaregola S."/>
            <person name="Devillers H."/>
            <person name="Grondin C."/>
        </authorList>
    </citation>
    <scope>NUCLEOTIDE SEQUENCE [LARGE SCALE GENOMIC DNA]</scope>
    <source>
        <strain evidence="6 7">CLIB 1767</strain>
    </source>
</reference>
<comment type="caution">
    <text evidence="6">The sequence shown here is derived from an EMBL/GenBank/DDBJ whole genome shotgun (WGS) entry which is preliminary data.</text>
</comment>
<dbReference type="RefSeq" id="XP_041405443.1">
    <property type="nucleotide sequence ID" value="XM_041549509.1"/>
</dbReference>
<proteinExistence type="predicted"/>
<dbReference type="InterPro" id="IPR032691">
    <property type="entry name" value="Mon2/Sec7/BIG1-like_HUS"/>
</dbReference>
<dbReference type="GO" id="GO:0005794">
    <property type="term" value="C:Golgi apparatus"/>
    <property type="evidence" value="ECO:0007669"/>
    <property type="project" value="UniProtKB-ARBA"/>
</dbReference>
<evidence type="ECO:0000313" key="6">
    <source>
        <dbReference type="EMBL" id="CAB4253554.1"/>
    </source>
</evidence>
<organism evidence="6 7">
    <name type="scientific">Maudiozyma barnettii</name>
    <dbReference type="NCBI Taxonomy" id="61262"/>
    <lineage>
        <taxon>Eukaryota</taxon>
        <taxon>Fungi</taxon>
        <taxon>Dikarya</taxon>
        <taxon>Ascomycota</taxon>
        <taxon>Saccharomycotina</taxon>
        <taxon>Saccharomycetes</taxon>
        <taxon>Saccharomycetales</taxon>
        <taxon>Saccharomycetaceae</taxon>
        <taxon>Maudiozyma</taxon>
    </lineage>
</organism>
<name>A0A8H2ZGG2_9SACH</name>
<evidence type="ECO:0000313" key="7">
    <source>
        <dbReference type="Proteomes" id="UP000644660"/>
    </source>
</evidence>
<evidence type="ECO:0000259" key="3">
    <source>
        <dbReference type="Pfam" id="PF12783"/>
    </source>
</evidence>
<dbReference type="OrthoDB" id="294853at2759"/>
<evidence type="ECO:0000256" key="2">
    <source>
        <dbReference type="ARBA" id="ARBA00022927"/>
    </source>
</evidence>
<dbReference type="GO" id="GO:0015031">
    <property type="term" value="P:protein transport"/>
    <property type="evidence" value="ECO:0007669"/>
    <property type="project" value="UniProtKB-KW"/>
</dbReference>